<reference evidence="2" key="2">
    <citation type="submission" date="2018-03" db="EMBL/GenBank/DDBJ databases">
        <authorList>
            <person name="Derbyshire K."/>
            <person name="Gray T.A."/>
            <person name="Champion M."/>
        </authorList>
    </citation>
    <scope>NUCLEOTIDE SEQUENCE [LARGE SCALE GENOMIC DNA]</scope>
    <source>
        <strain evidence="2">MKD8</strain>
    </source>
</reference>
<dbReference type="Proteomes" id="UP000011200">
    <property type="component" value="Chromosome"/>
</dbReference>
<organism evidence="1 2">
    <name type="scientific">Mycolicibacterium smegmatis (strain MKD8)</name>
    <name type="common">Mycobacterium smegmatis</name>
    <dbReference type="NCBI Taxonomy" id="1214915"/>
    <lineage>
        <taxon>Bacteria</taxon>
        <taxon>Bacillati</taxon>
        <taxon>Actinomycetota</taxon>
        <taxon>Actinomycetes</taxon>
        <taxon>Mycobacteriales</taxon>
        <taxon>Mycobacteriaceae</taxon>
        <taxon>Mycolicibacterium</taxon>
    </lineage>
</organism>
<evidence type="ECO:0000313" key="2">
    <source>
        <dbReference type="Proteomes" id="UP000011200"/>
    </source>
</evidence>
<accession>A0A2U9PJU1</accession>
<dbReference type="RefSeq" id="WP_003892390.1">
    <property type="nucleotide sequence ID" value="NZ_CP027541.1"/>
</dbReference>
<dbReference type="NCBIfam" id="TIGR00026">
    <property type="entry name" value="hi_GC_TIGR00026"/>
    <property type="match status" value="1"/>
</dbReference>
<name>A0A2U9PJU1_MYCSE</name>
<reference evidence="1 2" key="1">
    <citation type="journal article" date="2013" name="Genome Announc.">
        <title>Draft genome sequence of MKD8, a conjugal recipient Mycobacterium smegmatis strain.</title>
        <authorList>
            <person name="Gray T.A."/>
            <person name="Palumbo M.J."/>
            <person name="Derbyshire K.M."/>
        </authorList>
    </citation>
    <scope>NUCLEOTIDE SEQUENCE [LARGE SCALE GENOMIC DNA]</scope>
    <source>
        <strain evidence="1 2">MKD8</strain>
    </source>
</reference>
<dbReference type="Gene3D" id="2.30.110.10">
    <property type="entry name" value="Electron Transport, Fmn-binding Protein, Chain A"/>
    <property type="match status" value="1"/>
</dbReference>
<proteinExistence type="predicted"/>
<dbReference type="InterPro" id="IPR012349">
    <property type="entry name" value="Split_barrel_FMN-bd"/>
</dbReference>
<gene>
    <name evidence="1" type="ORF">D806_010230</name>
</gene>
<sequence>MLLADERARFNRRVINRIVRPLSGRVAMWSLIEHRGRRSGTVYRTPVTMFRVADGVAILLPYGEDRDWVRNLFAARGGRAVMNGETFEVTDPRIAPTAEVVPRLGRPWRAAVGRLRTPSALVLRRTD</sequence>
<dbReference type="AlphaFoldDB" id="A0A2U9PJU1"/>
<dbReference type="EMBL" id="CP027541">
    <property type="protein sequence ID" value="AWT52012.1"/>
    <property type="molecule type" value="Genomic_DNA"/>
</dbReference>
<dbReference type="InterPro" id="IPR004378">
    <property type="entry name" value="F420H2_quin_Rdtase"/>
</dbReference>
<evidence type="ECO:0000313" key="1">
    <source>
        <dbReference type="EMBL" id="AWT52012.1"/>
    </source>
</evidence>
<protein>
    <recommendedName>
        <fullName evidence="3">Deazaflavin-dependent nitroreductase family protein</fullName>
    </recommendedName>
</protein>
<dbReference type="GO" id="GO:0016491">
    <property type="term" value="F:oxidoreductase activity"/>
    <property type="evidence" value="ECO:0007669"/>
    <property type="project" value="InterPro"/>
</dbReference>
<evidence type="ECO:0008006" key="3">
    <source>
        <dbReference type="Google" id="ProtNLM"/>
    </source>
</evidence>